<dbReference type="AlphaFoldDB" id="A0A074ZS82"/>
<evidence type="ECO:0000313" key="2">
    <source>
        <dbReference type="EMBL" id="KER28662.1"/>
    </source>
</evidence>
<keyword evidence="3" id="KW-1185">Reference proteome</keyword>
<dbReference type="KEGG" id="ovi:T265_04537"/>
<keyword evidence="1" id="KW-0472">Membrane</keyword>
<dbReference type="EMBL" id="KL596694">
    <property type="protein sequence ID" value="KER28662.1"/>
    <property type="molecule type" value="Genomic_DNA"/>
</dbReference>
<dbReference type="OrthoDB" id="270568at2759"/>
<organism evidence="2 3">
    <name type="scientific">Opisthorchis viverrini</name>
    <name type="common">Southeast Asian liver fluke</name>
    <dbReference type="NCBI Taxonomy" id="6198"/>
    <lineage>
        <taxon>Eukaryota</taxon>
        <taxon>Metazoa</taxon>
        <taxon>Spiralia</taxon>
        <taxon>Lophotrochozoa</taxon>
        <taxon>Platyhelminthes</taxon>
        <taxon>Trematoda</taxon>
        <taxon>Digenea</taxon>
        <taxon>Opisthorchiida</taxon>
        <taxon>Opisthorchiata</taxon>
        <taxon>Opisthorchiidae</taxon>
        <taxon>Opisthorchis</taxon>
    </lineage>
</organism>
<dbReference type="Proteomes" id="UP000054324">
    <property type="component" value="Unassembled WGS sequence"/>
</dbReference>
<keyword evidence="1" id="KW-0812">Transmembrane</keyword>
<reference evidence="2 3" key="1">
    <citation type="submission" date="2013-11" db="EMBL/GenBank/DDBJ databases">
        <title>Opisthorchis viverrini - life in the bile duct.</title>
        <authorList>
            <person name="Young N.D."/>
            <person name="Nagarajan N."/>
            <person name="Lin S.J."/>
            <person name="Korhonen P.K."/>
            <person name="Jex A.R."/>
            <person name="Hall R.S."/>
            <person name="Safavi-Hemami H."/>
            <person name="Kaewkong W."/>
            <person name="Bertrand D."/>
            <person name="Gao S."/>
            <person name="Seet Q."/>
            <person name="Wongkham S."/>
            <person name="Teh B.T."/>
            <person name="Wongkham C."/>
            <person name="Intapan P.M."/>
            <person name="Maleewong W."/>
            <person name="Yang X."/>
            <person name="Hu M."/>
            <person name="Wang Z."/>
            <person name="Hofmann A."/>
            <person name="Sternberg P.W."/>
            <person name="Tan P."/>
            <person name="Wang J."/>
            <person name="Gasser R.B."/>
        </authorList>
    </citation>
    <scope>NUCLEOTIDE SEQUENCE [LARGE SCALE GENOMIC DNA]</scope>
</reference>
<dbReference type="GeneID" id="20318719"/>
<dbReference type="CTD" id="20318719"/>
<dbReference type="PANTHER" id="PTHR34284:SF1">
    <property type="entry name" value="FG-GAP REPEAT-CONTAINING PROTEIN"/>
    <property type="match status" value="1"/>
</dbReference>
<evidence type="ECO:0008006" key="4">
    <source>
        <dbReference type="Google" id="ProtNLM"/>
    </source>
</evidence>
<accession>A0A074ZS82</accession>
<dbReference type="RefSeq" id="XP_009167565.1">
    <property type="nucleotide sequence ID" value="XM_009169301.1"/>
</dbReference>
<protein>
    <recommendedName>
        <fullName evidence="4">ER membrane protein complex subunit 1</fullName>
    </recommendedName>
</protein>
<dbReference type="PANTHER" id="PTHR34284">
    <property type="entry name" value="FG-GAP REPEAT-CONTAINING PROTEIN"/>
    <property type="match status" value="1"/>
</dbReference>
<sequence>MLLESIFEVLTVRHFCALLLSILVALVATSHLNYQLSPLWVLHLYTQSHTDDWMPPNIKYLTRASHVFLADGFEEKPVSPVHLVISNSHITTGAFIVVYHLSSVESIERFLLHSERRKSALHQLNPASRFIFGDQHVLALTAHSHRNVMVYAAVSSPTHNGSSTLANSYLISAFNGSGTVLWKQMIRTPPFDTGDVFPTVTVDSRCGIVSASICGTVFTLLPLTSYTGFLFITRENGREFSALALSLTDGRILWQYRQDESTIYRRQRNNSSTRTNWRLALLDHYESHRHVDVSSWKNYRNRLNELLPFQWFGPTDSRIAVLADVELGKTTPVGRKQMPNLLALLHPRGIDLLDLTSGKPMSQLIFNWRPGSTYAFISSVNDSRYFFRSLGRNLLTQLSIQSTIIPSSLSSSATYVEHSSDGDADGDVPTHGDFSHMVDCRGVLRHLEVSTDSSTVGLNSQSVIHGGLCRPHSLFDFARLGRPDWLEDESKSVPPLVFHSDVPSNGLVDLWNYLLPSFALHPQSVNLLHKHHNTGENYDIVFLTSDGSLTCVSNHGHQNWRVIFLPPCVCFLLRCLIHRQPHFVFLYSQLNAEVSWLQVSRTVAGGSSDDHNLHEMYTKQFVPSLSAVRLRPFGMKPWSSLLAPGQLRRPVHRTTSTDKLIALSALVSVGWDSLSLVDLHSGRLLATHRLPSHPTGKPIVIPFTHSSDVTSEADHFVNSLIVVPCDGMLVAFGVTVELRLQTLILVLLCLFVSFIFLNLFCTLDPVDSEY</sequence>
<gene>
    <name evidence="2" type="ORF">T265_04537</name>
</gene>
<keyword evidence="1" id="KW-1133">Transmembrane helix</keyword>
<proteinExistence type="predicted"/>
<name>A0A074ZS82_OPIVI</name>
<feature type="transmembrane region" description="Helical" evidence="1">
    <location>
        <begin position="743"/>
        <end position="760"/>
    </location>
</feature>
<evidence type="ECO:0000313" key="3">
    <source>
        <dbReference type="Proteomes" id="UP000054324"/>
    </source>
</evidence>
<dbReference type="STRING" id="6198.A0A074ZS82"/>
<evidence type="ECO:0000256" key="1">
    <source>
        <dbReference type="SAM" id="Phobius"/>
    </source>
</evidence>